<evidence type="ECO:0000259" key="6">
    <source>
        <dbReference type="PROSITE" id="PS50109"/>
    </source>
</evidence>
<name>A0A8J3I881_9CHLR</name>
<comment type="caution">
    <text evidence="7">The sequence shown here is derived from an EMBL/GenBank/DDBJ whole genome shotgun (WGS) entry which is preliminary data.</text>
</comment>
<dbReference type="InterPro" id="IPR036890">
    <property type="entry name" value="HATPase_C_sf"/>
</dbReference>
<dbReference type="Proteomes" id="UP000612362">
    <property type="component" value="Unassembled WGS sequence"/>
</dbReference>
<accession>A0A8J3I881</accession>
<dbReference type="SMART" id="SM00388">
    <property type="entry name" value="HisKA"/>
    <property type="match status" value="1"/>
</dbReference>
<dbReference type="Gene3D" id="3.30.450.40">
    <property type="match status" value="1"/>
</dbReference>
<sequence length="432" mass="49424">MSPQKAWYALTEMKDLAQHLILLAKQEIDCDQIGMFALSSPGEYLHLVAVSGFAPEEAQFLQERTGIHSLSDYFDAEVVANLHVGHVCQFSRDRVHIPPEYEKMMRNQNVLIAPLSTRDSFIGVLITGKQGHGNVYSQENIEVVKAIATLSVLVLERFFVMYEWMQSQANAMALEETNRRMNDFLNLTSHELNTPLTSLMGNLQLAQHRLQQCESENTDKPRLARSFERMQHVLEKAWSSAWQMKHLINHMIDDSLLQSGNLVLHKQHHDMAELTREIVEDVQETHPQRVIRLSFAEPQPDYQVYIDRARIQDILYCFLDNALIYTANESPINVWVGKQDVSVRVAVCDQGPGIPPEEQPHVWKRFYRGKGVSIQHELDLSMGLSLYLCKRFVELNEGQVGLHSTPGMGAVFWFSLPLINHDSEISHQIQSN</sequence>
<evidence type="ECO:0000256" key="1">
    <source>
        <dbReference type="ARBA" id="ARBA00000085"/>
    </source>
</evidence>
<proteinExistence type="predicted"/>
<dbReference type="CDD" id="cd00082">
    <property type="entry name" value="HisKA"/>
    <property type="match status" value="1"/>
</dbReference>
<keyword evidence="8" id="KW-1185">Reference proteome</keyword>
<dbReference type="PRINTS" id="PR00344">
    <property type="entry name" value="BCTRLSENSOR"/>
</dbReference>
<organism evidence="7 8">
    <name type="scientific">Ktedonospora formicarum</name>
    <dbReference type="NCBI Taxonomy" id="2778364"/>
    <lineage>
        <taxon>Bacteria</taxon>
        <taxon>Bacillati</taxon>
        <taxon>Chloroflexota</taxon>
        <taxon>Ktedonobacteria</taxon>
        <taxon>Ktedonobacterales</taxon>
        <taxon>Ktedonobacteraceae</taxon>
        <taxon>Ktedonospora</taxon>
    </lineage>
</organism>
<dbReference type="EMBL" id="BNJF01000003">
    <property type="protein sequence ID" value="GHO47842.1"/>
    <property type="molecule type" value="Genomic_DNA"/>
</dbReference>
<evidence type="ECO:0000313" key="8">
    <source>
        <dbReference type="Proteomes" id="UP000612362"/>
    </source>
</evidence>
<dbReference type="Pfam" id="PF00512">
    <property type="entry name" value="HisKA"/>
    <property type="match status" value="1"/>
</dbReference>
<dbReference type="CDD" id="cd00075">
    <property type="entry name" value="HATPase"/>
    <property type="match status" value="1"/>
</dbReference>
<evidence type="ECO:0000313" key="7">
    <source>
        <dbReference type="EMBL" id="GHO47842.1"/>
    </source>
</evidence>
<dbReference type="EC" id="2.7.13.3" evidence="2"/>
<keyword evidence="5" id="KW-0902">Two-component regulatory system</keyword>
<evidence type="ECO:0000256" key="3">
    <source>
        <dbReference type="ARBA" id="ARBA00022553"/>
    </source>
</evidence>
<gene>
    <name evidence="7" type="ORF">KSX_60050</name>
</gene>
<dbReference type="SUPFAM" id="SSF47384">
    <property type="entry name" value="Homodimeric domain of signal transducing histidine kinase"/>
    <property type="match status" value="1"/>
</dbReference>
<dbReference type="InterPro" id="IPR029016">
    <property type="entry name" value="GAF-like_dom_sf"/>
</dbReference>
<reference evidence="7" key="1">
    <citation type="submission" date="2020-10" db="EMBL/GenBank/DDBJ databases">
        <title>Taxonomic study of unclassified bacteria belonging to the class Ktedonobacteria.</title>
        <authorList>
            <person name="Yabe S."/>
            <person name="Wang C.M."/>
            <person name="Zheng Y."/>
            <person name="Sakai Y."/>
            <person name="Cavaletti L."/>
            <person name="Monciardini P."/>
            <person name="Donadio S."/>
        </authorList>
    </citation>
    <scope>NUCLEOTIDE SEQUENCE</scope>
    <source>
        <strain evidence="7">SOSP1-1</strain>
    </source>
</reference>
<dbReference type="SUPFAM" id="SSF55781">
    <property type="entry name" value="GAF domain-like"/>
    <property type="match status" value="1"/>
</dbReference>
<dbReference type="SMART" id="SM00387">
    <property type="entry name" value="HATPase_c"/>
    <property type="match status" value="1"/>
</dbReference>
<keyword evidence="4" id="KW-0808">Transferase</keyword>
<dbReference type="InterPro" id="IPR004358">
    <property type="entry name" value="Sig_transdc_His_kin-like_C"/>
</dbReference>
<protein>
    <recommendedName>
        <fullName evidence="2">histidine kinase</fullName>
        <ecNumber evidence="2">2.7.13.3</ecNumber>
    </recommendedName>
</protein>
<dbReference type="InterPro" id="IPR003594">
    <property type="entry name" value="HATPase_dom"/>
</dbReference>
<dbReference type="Pfam" id="PF02518">
    <property type="entry name" value="HATPase_c"/>
    <property type="match status" value="1"/>
</dbReference>
<comment type="catalytic activity">
    <reaction evidence="1">
        <text>ATP + protein L-histidine = ADP + protein N-phospho-L-histidine.</text>
        <dbReference type="EC" id="2.7.13.3"/>
    </reaction>
</comment>
<evidence type="ECO:0000256" key="2">
    <source>
        <dbReference type="ARBA" id="ARBA00012438"/>
    </source>
</evidence>
<evidence type="ECO:0000256" key="5">
    <source>
        <dbReference type="ARBA" id="ARBA00023012"/>
    </source>
</evidence>
<dbReference type="SUPFAM" id="SSF55874">
    <property type="entry name" value="ATPase domain of HSP90 chaperone/DNA topoisomerase II/histidine kinase"/>
    <property type="match status" value="1"/>
</dbReference>
<dbReference type="Gene3D" id="1.10.287.130">
    <property type="match status" value="1"/>
</dbReference>
<evidence type="ECO:0000256" key="4">
    <source>
        <dbReference type="ARBA" id="ARBA00022777"/>
    </source>
</evidence>
<keyword evidence="4" id="KW-0418">Kinase</keyword>
<dbReference type="InterPro" id="IPR036097">
    <property type="entry name" value="HisK_dim/P_sf"/>
</dbReference>
<keyword evidence="3" id="KW-0597">Phosphoprotein</keyword>
<dbReference type="GO" id="GO:0000155">
    <property type="term" value="F:phosphorelay sensor kinase activity"/>
    <property type="evidence" value="ECO:0007669"/>
    <property type="project" value="InterPro"/>
</dbReference>
<dbReference type="Gene3D" id="3.30.565.10">
    <property type="entry name" value="Histidine kinase-like ATPase, C-terminal domain"/>
    <property type="match status" value="1"/>
</dbReference>
<dbReference type="InterPro" id="IPR005467">
    <property type="entry name" value="His_kinase_dom"/>
</dbReference>
<dbReference type="PROSITE" id="PS50109">
    <property type="entry name" value="HIS_KIN"/>
    <property type="match status" value="1"/>
</dbReference>
<dbReference type="PANTHER" id="PTHR43547:SF2">
    <property type="entry name" value="HYBRID SIGNAL TRANSDUCTION HISTIDINE KINASE C"/>
    <property type="match status" value="1"/>
</dbReference>
<dbReference type="AlphaFoldDB" id="A0A8J3I881"/>
<dbReference type="InterPro" id="IPR003661">
    <property type="entry name" value="HisK_dim/P_dom"/>
</dbReference>
<feature type="domain" description="Histidine kinase" evidence="6">
    <location>
        <begin position="187"/>
        <end position="420"/>
    </location>
</feature>
<dbReference type="PANTHER" id="PTHR43547">
    <property type="entry name" value="TWO-COMPONENT HISTIDINE KINASE"/>
    <property type="match status" value="1"/>
</dbReference>